<dbReference type="Pfam" id="PF01070">
    <property type="entry name" value="FMN_dh"/>
    <property type="match status" value="1"/>
</dbReference>
<evidence type="ECO:0000256" key="8">
    <source>
        <dbReference type="ARBA" id="ARBA00023229"/>
    </source>
</evidence>
<dbReference type="PANTHER" id="PTHR43665">
    <property type="entry name" value="ISOPENTENYL-DIPHOSPHATE DELTA-ISOMERASE"/>
    <property type="match status" value="1"/>
</dbReference>
<dbReference type="Proteomes" id="UP000095094">
    <property type="component" value="Unassembled WGS sequence"/>
</dbReference>
<feature type="binding site" evidence="11">
    <location>
        <position position="148"/>
    </location>
    <ligand>
        <name>substrate</name>
    </ligand>
</feature>
<evidence type="ECO:0000259" key="12">
    <source>
        <dbReference type="Pfam" id="PF01070"/>
    </source>
</evidence>
<evidence type="ECO:0000256" key="6">
    <source>
        <dbReference type="ARBA" id="ARBA00022842"/>
    </source>
</evidence>
<evidence type="ECO:0000313" key="14">
    <source>
        <dbReference type="Proteomes" id="UP000095094"/>
    </source>
</evidence>
<dbReference type="CDD" id="cd02811">
    <property type="entry name" value="IDI-2_FMN"/>
    <property type="match status" value="1"/>
</dbReference>
<proteinExistence type="inferred from homology"/>
<feature type="domain" description="FMN-dependent dehydrogenase" evidence="12">
    <location>
        <begin position="164"/>
        <end position="320"/>
    </location>
</feature>
<feature type="binding site" evidence="11">
    <location>
        <begin position="256"/>
        <end position="258"/>
    </location>
    <ligand>
        <name>FMN</name>
        <dbReference type="ChEBI" id="CHEBI:58210"/>
    </ligand>
</feature>
<comment type="cofactor">
    <cofactor evidence="11">
        <name>NADPH</name>
        <dbReference type="ChEBI" id="CHEBI:57783"/>
    </cofactor>
</comment>
<accession>A0A1E5GYH5</accession>
<keyword evidence="7 11" id="KW-0521">NADP</keyword>
<evidence type="ECO:0000256" key="7">
    <source>
        <dbReference type="ARBA" id="ARBA00022857"/>
    </source>
</evidence>
<dbReference type="GO" id="GO:0004452">
    <property type="term" value="F:isopentenyl-diphosphate delta-isomerase activity"/>
    <property type="evidence" value="ECO:0007669"/>
    <property type="project" value="UniProtKB-UniRule"/>
</dbReference>
<dbReference type="AlphaFoldDB" id="A0A1E5GYH5"/>
<keyword evidence="4 11" id="KW-0288">FMN</keyword>
<keyword evidence="9 11" id="KW-0413">Isomerase</keyword>
<feature type="binding site" evidence="11">
    <location>
        <begin position="277"/>
        <end position="278"/>
    </location>
    <ligand>
        <name>FMN</name>
        <dbReference type="ChEBI" id="CHEBI:58210"/>
    </ligand>
</feature>
<evidence type="ECO:0000256" key="2">
    <source>
        <dbReference type="ARBA" id="ARBA00022490"/>
    </source>
</evidence>
<feature type="binding site" evidence="11">
    <location>
        <position position="118"/>
    </location>
    <ligand>
        <name>FMN</name>
        <dbReference type="ChEBI" id="CHEBI:58210"/>
    </ligand>
</feature>
<comment type="similarity">
    <text evidence="11">Belongs to the IPP isomerase type 2 family.</text>
</comment>
<evidence type="ECO:0000313" key="13">
    <source>
        <dbReference type="EMBL" id="OEG17749.1"/>
    </source>
</evidence>
<evidence type="ECO:0000256" key="5">
    <source>
        <dbReference type="ARBA" id="ARBA00022723"/>
    </source>
</evidence>
<name>A0A1E5GYH5_9ENTE</name>
<comment type="caution">
    <text evidence="13">The sequence shown here is derived from an EMBL/GenBank/DDBJ whole genome shotgun (WGS) entry which is preliminary data.</text>
</comment>
<evidence type="ECO:0000256" key="1">
    <source>
        <dbReference type="ARBA" id="ARBA00001917"/>
    </source>
</evidence>
<keyword evidence="5 11" id="KW-0479">Metal-binding</keyword>
<dbReference type="OrthoDB" id="9795032at2"/>
<feature type="binding site" evidence="11">
    <location>
        <position position="210"/>
    </location>
    <ligand>
        <name>FMN</name>
        <dbReference type="ChEBI" id="CHEBI:58210"/>
    </ligand>
</feature>
<feature type="binding site" evidence="11">
    <location>
        <begin position="3"/>
        <end position="4"/>
    </location>
    <ligand>
        <name>substrate</name>
    </ligand>
</feature>
<comment type="function">
    <text evidence="11">Involved in the biosynthesis of isoprenoids. Catalyzes the 1,3-allylic rearrangement of the homoallylic substrate isopentenyl (IPP) to its allylic isomer, dimethylallyl diphosphate (DMAPP).</text>
</comment>
<keyword evidence="3 11" id="KW-0285">Flavoprotein</keyword>
<sequence length="349" mass="38654">MNRKDEHISLAKAFHKEKSNDFDQLRFIHHSFSETALDEVDITTAFLGFSFKQPFYINAMTGGSKRAKDINQQIGIIAKETGIMTATGSVNAALKQPELADTYQIMRKENPNGIIFANIGAGLSLEEAKRAVELFHADGLQIHVNLPQELVMPEGDRDFHGWLDTIEEIVTSLGVPVIVKEVGFGMSSETIAQLLERGVQAVDVSGQGGTSFTQIENARRQKRELSFLNDWGQSTVISLLESQTFQKDCTILASGGVRQSLDIVKALSLGAKSVGIAGTILNQLMTHGLDETIMLIQQWENELKMLYTLLGKKTTAELVTTDIILSNEISHWCESRGISYQTFAKRSQY</sequence>
<dbReference type="InterPro" id="IPR011179">
    <property type="entry name" value="IPdP_isomerase"/>
</dbReference>
<dbReference type="EC" id="5.3.3.2" evidence="11"/>
<evidence type="ECO:0000256" key="4">
    <source>
        <dbReference type="ARBA" id="ARBA00022643"/>
    </source>
</evidence>
<comment type="subunit">
    <text evidence="10 11">Homooctamer. Dimer of tetramers.</text>
</comment>
<dbReference type="NCBIfam" id="TIGR02151">
    <property type="entry name" value="IPP_isom_2"/>
    <property type="match status" value="1"/>
</dbReference>
<feature type="binding site" evidence="11">
    <location>
        <position position="205"/>
    </location>
    <ligand>
        <name>FMN</name>
        <dbReference type="ChEBI" id="CHEBI:58210"/>
    </ligand>
</feature>
<evidence type="ECO:0000256" key="10">
    <source>
        <dbReference type="ARBA" id="ARBA00025810"/>
    </source>
</evidence>
<dbReference type="GO" id="GO:0000287">
    <property type="term" value="F:magnesium ion binding"/>
    <property type="evidence" value="ECO:0007669"/>
    <property type="project" value="UniProtKB-UniRule"/>
</dbReference>
<dbReference type="PIRSF" id="PIRSF003314">
    <property type="entry name" value="IPP_isomerase"/>
    <property type="match status" value="1"/>
</dbReference>
<keyword evidence="14" id="KW-1185">Reference proteome</keyword>
<dbReference type="GO" id="GO:0005737">
    <property type="term" value="C:cytoplasm"/>
    <property type="evidence" value="ECO:0007669"/>
    <property type="project" value="UniProtKB-SubCell"/>
</dbReference>
<feature type="binding site" evidence="11">
    <location>
        <position position="149"/>
    </location>
    <ligand>
        <name>Mg(2+)</name>
        <dbReference type="ChEBI" id="CHEBI:18420"/>
    </ligand>
</feature>
<dbReference type="GO" id="GO:0008299">
    <property type="term" value="P:isoprenoid biosynthetic process"/>
    <property type="evidence" value="ECO:0007669"/>
    <property type="project" value="UniProtKB-UniRule"/>
</dbReference>
<comment type="catalytic activity">
    <reaction evidence="11">
        <text>isopentenyl diphosphate = dimethylallyl diphosphate</text>
        <dbReference type="Rhea" id="RHEA:23284"/>
        <dbReference type="ChEBI" id="CHEBI:57623"/>
        <dbReference type="ChEBI" id="CHEBI:128769"/>
        <dbReference type="EC" id="5.3.3.2"/>
    </reaction>
</comment>
<dbReference type="SUPFAM" id="SSF51395">
    <property type="entry name" value="FMN-linked oxidoreductases"/>
    <property type="match status" value="1"/>
</dbReference>
<keyword evidence="2 11" id="KW-0963">Cytoplasm</keyword>
<keyword evidence="8 11" id="KW-0414">Isoprene biosynthesis</keyword>
<dbReference type="Gene3D" id="3.20.20.70">
    <property type="entry name" value="Aldolase class I"/>
    <property type="match status" value="1"/>
</dbReference>
<dbReference type="InterPro" id="IPR013785">
    <property type="entry name" value="Aldolase_TIM"/>
</dbReference>
<dbReference type="EMBL" id="MIJY01000010">
    <property type="protein sequence ID" value="OEG17749.1"/>
    <property type="molecule type" value="Genomic_DNA"/>
</dbReference>
<feature type="binding site" evidence="11">
    <location>
        <begin position="59"/>
        <end position="61"/>
    </location>
    <ligand>
        <name>FMN</name>
        <dbReference type="ChEBI" id="CHEBI:58210"/>
    </ligand>
</feature>
<dbReference type="GO" id="GO:0016491">
    <property type="term" value="F:oxidoreductase activity"/>
    <property type="evidence" value="ECO:0007669"/>
    <property type="project" value="InterPro"/>
</dbReference>
<comment type="cofactor">
    <cofactor evidence="1 11">
        <name>FMN</name>
        <dbReference type="ChEBI" id="CHEBI:58210"/>
    </cofactor>
</comment>
<protein>
    <recommendedName>
        <fullName evidence="11">Isopentenyl-diphosphate delta-isomerase</fullName>
        <shortName evidence="11">IPP isomerase</shortName>
        <ecNumber evidence="11">5.3.3.2</ecNumber>
    </recommendedName>
    <alternativeName>
        <fullName evidence="11">Isopentenyl diphosphate:dimethylallyl diphosphate isomerase</fullName>
    </alternativeName>
    <alternativeName>
        <fullName evidence="11">Isopentenyl pyrophosphate isomerase</fullName>
    </alternativeName>
    <alternativeName>
        <fullName evidence="11">Type 2 isopentenyl diphosphate isomerase</fullName>
        <shortName evidence="11">IDI-2</shortName>
    </alternativeName>
</protein>
<dbReference type="GO" id="GO:0010181">
    <property type="term" value="F:FMN binding"/>
    <property type="evidence" value="ECO:0007669"/>
    <property type="project" value="UniProtKB-UniRule"/>
</dbReference>
<feature type="binding site" evidence="11">
    <location>
        <position position="180"/>
    </location>
    <ligand>
        <name>FMN</name>
        <dbReference type="ChEBI" id="CHEBI:58210"/>
    </ligand>
</feature>
<dbReference type="RefSeq" id="WP_069662920.1">
    <property type="nucleotide sequence ID" value="NZ_JBHUJJ010000001.1"/>
</dbReference>
<dbReference type="GO" id="GO:0070402">
    <property type="term" value="F:NADPH binding"/>
    <property type="evidence" value="ECO:0007669"/>
    <property type="project" value="UniProtKB-UniRule"/>
</dbReference>
<dbReference type="InterPro" id="IPR000262">
    <property type="entry name" value="FMN-dep_DH"/>
</dbReference>
<comment type="cofactor">
    <cofactor evidence="11">
        <name>Mg(2+)</name>
        <dbReference type="ChEBI" id="CHEBI:18420"/>
    </cofactor>
</comment>
<evidence type="ECO:0000256" key="11">
    <source>
        <dbReference type="HAMAP-Rule" id="MF_00354"/>
    </source>
</evidence>
<dbReference type="HAMAP" id="MF_00354">
    <property type="entry name" value="Idi_2"/>
    <property type="match status" value="1"/>
</dbReference>
<feature type="binding site" evidence="11">
    <location>
        <position position="89"/>
    </location>
    <ligand>
        <name>FMN</name>
        <dbReference type="ChEBI" id="CHEBI:58210"/>
    </ligand>
</feature>
<evidence type="ECO:0000256" key="9">
    <source>
        <dbReference type="ARBA" id="ARBA00023235"/>
    </source>
</evidence>
<keyword evidence="6 11" id="KW-0460">Magnesium</keyword>
<gene>
    <name evidence="11" type="primary">fni</name>
    <name evidence="13" type="ORF">BCR25_17910</name>
</gene>
<comment type="caution">
    <text evidence="11">Lacks conserved residue(s) required for the propagation of feature annotation.</text>
</comment>
<organism evidence="13 14">
    <name type="scientific">Enterococcus termitis</name>
    <dbReference type="NCBI Taxonomy" id="332950"/>
    <lineage>
        <taxon>Bacteria</taxon>
        <taxon>Bacillati</taxon>
        <taxon>Bacillota</taxon>
        <taxon>Bacilli</taxon>
        <taxon>Lactobacillales</taxon>
        <taxon>Enterococcaceae</taxon>
        <taxon>Enterococcus</taxon>
    </lineage>
</organism>
<comment type="subcellular location">
    <subcellularLocation>
        <location evidence="11">Cytoplasm</location>
    </subcellularLocation>
</comment>
<reference evidence="14" key="1">
    <citation type="submission" date="2016-09" db="EMBL/GenBank/DDBJ databases">
        <authorList>
            <person name="Gulvik C.A."/>
        </authorList>
    </citation>
    <scope>NUCLEOTIDE SEQUENCE [LARGE SCALE GENOMIC DNA]</scope>
    <source>
        <strain evidence="14">LMG 8895</strain>
    </source>
</reference>
<dbReference type="PANTHER" id="PTHR43665:SF1">
    <property type="entry name" value="ISOPENTENYL-DIPHOSPHATE DELTA-ISOMERASE"/>
    <property type="match status" value="1"/>
</dbReference>
<evidence type="ECO:0000256" key="3">
    <source>
        <dbReference type="ARBA" id="ARBA00022630"/>
    </source>
</evidence>